<accession>A0ACD2ZWC5</accession>
<dbReference type="Proteomes" id="UP000308600">
    <property type="component" value="Unassembled WGS sequence"/>
</dbReference>
<evidence type="ECO:0000313" key="1">
    <source>
        <dbReference type="EMBL" id="TFK57803.1"/>
    </source>
</evidence>
<evidence type="ECO:0000313" key="2">
    <source>
        <dbReference type="Proteomes" id="UP000308600"/>
    </source>
</evidence>
<feature type="non-terminal residue" evidence="1">
    <location>
        <position position="1"/>
    </location>
</feature>
<protein>
    <submittedName>
        <fullName evidence="1">Uncharacterized protein</fullName>
    </submittedName>
</protein>
<proteinExistence type="predicted"/>
<name>A0ACD2ZWC5_9AGAR</name>
<keyword evidence="2" id="KW-1185">Reference proteome</keyword>
<sequence>LDMLSTCLCGERVDPLSPGVVQCHRRACETEWYHASCINLELIPRNWACEACQSSREGKQVRR</sequence>
<reference evidence="1 2" key="1">
    <citation type="journal article" date="2019" name="Nat. Ecol. Evol.">
        <title>Megaphylogeny resolves global patterns of mushroom evolution.</title>
        <authorList>
            <person name="Varga T."/>
            <person name="Krizsan K."/>
            <person name="Foldi C."/>
            <person name="Dima B."/>
            <person name="Sanchez-Garcia M."/>
            <person name="Sanchez-Ramirez S."/>
            <person name="Szollosi G.J."/>
            <person name="Szarkandi J.G."/>
            <person name="Papp V."/>
            <person name="Albert L."/>
            <person name="Andreopoulos W."/>
            <person name="Angelini C."/>
            <person name="Antonin V."/>
            <person name="Barry K.W."/>
            <person name="Bougher N.L."/>
            <person name="Buchanan P."/>
            <person name="Buyck B."/>
            <person name="Bense V."/>
            <person name="Catcheside P."/>
            <person name="Chovatia M."/>
            <person name="Cooper J."/>
            <person name="Damon W."/>
            <person name="Desjardin D."/>
            <person name="Finy P."/>
            <person name="Geml J."/>
            <person name="Haridas S."/>
            <person name="Hughes K."/>
            <person name="Justo A."/>
            <person name="Karasinski D."/>
            <person name="Kautmanova I."/>
            <person name="Kiss B."/>
            <person name="Kocsube S."/>
            <person name="Kotiranta H."/>
            <person name="LaButti K.M."/>
            <person name="Lechner B.E."/>
            <person name="Liimatainen K."/>
            <person name="Lipzen A."/>
            <person name="Lukacs Z."/>
            <person name="Mihaltcheva S."/>
            <person name="Morgado L.N."/>
            <person name="Niskanen T."/>
            <person name="Noordeloos M.E."/>
            <person name="Ohm R.A."/>
            <person name="Ortiz-Santana B."/>
            <person name="Ovrebo C."/>
            <person name="Racz N."/>
            <person name="Riley R."/>
            <person name="Savchenko A."/>
            <person name="Shiryaev A."/>
            <person name="Soop K."/>
            <person name="Spirin V."/>
            <person name="Szebenyi C."/>
            <person name="Tomsovsky M."/>
            <person name="Tulloss R.E."/>
            <person name="Uehling J."/>
            <person name="Grigoriev I.V."/>
            <person name="Vagvolgyi C."/>
            <person name="Papp T."/>
            <person name="Martin F.M."/>
            <person name="Miettinen O."/>
            <person name="Hibbett D.S."/>
            <person name="Nagy L.G."/>
        </authorList>
    </citation>
    <scope>NUCLEOTIDE SEQUENCE [LARGE SCALE GENOMIC DNA]</scope>
    <source>
        <strain evidence="1 2">NL-1719</strain>
    </source>
</reference>
<gene>
    <name evidence="1" type="ORF">BDN72DRAFT_782851</name>
</gene>
<dbReference type="EMBL" id="ML210040">
    <property type="protein sequence ID" value="TFK57803.1"/>
    <property type="molecule type" value="Genomic_DNA"/>
</dbReference>
<organism evidence="1 2">
    <name type="scientific">Pluteus cervinus</name>
    <dbReference type="NCBI Taxonomy" id="181527"/>
    <lineage>
        <taxon>Eukaryota</taxon>
        <taxon>Fungi</taxon>
        <taxon>Dikarya</taxon>
        <taxon>Basidiomycota</taxon>
        <taxon>Agaricomycotina</taxon>
        <taxon>Agaricomycetes</taxon>
        <taxon>Agaricomycetidae</taxon>
        <taxon>Agaricales</taxon>
        <taxon>Pluteineae</taxon>
        <taxon>Pluteaceae</taxon>
        <taxon>Pluteus</taxon>
    </lineage>
</organism>